<evidence type="ECO:0000313" key="14">
    <source>
        <dbReference type="Proteomes" id="UP001595710"/>
    </source>
</evidence>
<dbReference type="SUPFAM" id="SSF81891">
    <property type="entry name" value="Poly A polymerase C-terminal region-like"/>
    <property type="match status" value="1"/>
</dbReference>
<dbReference type="InterPro" id="IPR002646">
    <property type="entry name" value="PolA_pol_head_dom"/>
</dbReference>
<feature type="active site" evidence="7">
    <location>
        <position position="149"/>
    </location>
</feature>
<evidence type="ECO:0000259" key="11">
    <source>
        <dbReference type="Pfam" id="PF12626"/>
    </source>
</evidence>
<feature type="domain" description="Poly A polymerase head" evidence="10">
    <location>
        <begin position="52"/>
        <end position="180"/>
    </location>
</feature>
<evidence type="ECO:0000313" key="13">
    <source>
        <dbReference type="EMBL" id="MFC3701276.1"/>
    </source>
</evidence>
<evidence type="ECO:0000256" key="9">
    <source>
        <dbReference type="SAM" id="MobiDB-lite"/>
    </source>
</evidence>
<dbReference type="EMBL" id="JBHRYN010000008">
    <property type="protein sequence ID" value="MFC3701276.1"/>
    <property type="molecule type" value="Genomic_DNA"/>
</dbReference>
<evidence type="ECO:0000256" key="1">
    <source>
        <dbReference type="ARBA" id="ARBA00022664"/>
    </source>
</evidence>
<feature type="region of interest" description="Disordered" evidence="9">
    <location>
        <begin position="417"/>
        <end position="447"/>
    </location>
</feature>
<keyword evidence="13" id="KW-0548">Nucleotidyltransferase</keyword>
<proteinExistence type="inferred from homology"/>
<keyword evidence="6 7" id="KW-0804">Transcription</keyword>
<comment type="catalytic activity">
    <reaction evidence="7">
        <text>RNA(n) + ATP = RNA(n)-3'-adenine ribonucleotide + diphosphate</text>
        <dbReference type="Rhea" id="RHEA:11332"/>
        <dbReference type="Rhea" id="RHEA-COMP:14527"/>
        <dbReference type="Rhea" id="RHEA-COMP:17347"/>
        <dbReference type="ChEBI" id="CHEBI:30616"/>
        <dbReference type="ChEBI" id="CHEBI:33019"/>
        <dbReference type="ChEBI" id="CHEBI:140395"/>
        <dbReference type="ChEBI" id="CHEBI:173115"/>
        <dbReference type="EC" id="2.7.7.19"/>
    </reaction>
</comment>
<dbReference type="GO" id="GO:1990817">
    <property type="term" value="F:poly(A) RNA polymerase activity"/>
    <property type="evidence" value="ECO:0007669"/>
    <property type="project" value="UniProtKB-EC"/>
</dbReference>
<feature type="compositionally biased region" description="Basic residues" evidence="9">
    <location>
        <begin position="431"/>
        <end position="441"/>
    </location>
</feature>
<feature type="active site" evidence="7">
    <location>
        <position position="70"/>
    </location>
</feature>
<gene>
    <name evidence="7 13" type="primary">pcnB</name>
    <name evidence="13" type="ORF">ACFOND_06435</name>
</gene>
<evidence type="ECO:0000256" key="8">
    <source>
        <dbReference type="RuleBase" id="RU003953"/>
    </source>
</evidence>
<dbReference type="EC" id="2.7.7.19" evidence="7"/>
<keyword evidence="2 7" id="KW-0808">Transferase</keyword>
<dbReference type="Gene3D" id="3.30.460.10">
    <property type="entry name" value="Beta Polymerase, domain 2"/>
    <property type="match status" value="1"/>
</dbReference>
<accession>A0ABV7WPQ6</accession>
<dbReference type="RefSeq" id="WP_290282720.1">
    <property type="nucleotide sequence ID" value="NZ_JAUFQI010000001.1"/>
</dbReference>
<dbReference type="Proteomes" id="UP001595710">
    <property type="component" value="Unassembled WGS sequence"/>
</dbReference>
<evidence type="ECO:0000256" key="5">
    <source>
        <dbReference type="ARBA" id="ARBA00022884"/>
    </source>
</evidence>
<dbReference type="SUPFAM" id="SSF81301">
    <property type="entry name" value="Nucleotidyltransferase"/>
    <property type="match status" value="1"/>
</dbReference>
<name>A0ABV7WPQ6_9GAMM</name>
<keyword evidence="14" id="KW-1185">Reference proteome</keyword>
<keyword evidence="1 7" id="KW-0507">mRNA processing</keyword>
<dbReference type="HAMAP" id="MF_00957">
    <property type="entry name" value="PolyA_pol"/>
    <property type="match status" value="1"/>
</dbReference>
<feature type="active site" evidence="7">
    <location>
        <position position="72"/>
    </location>
</feature>
<dbReference type="NCBIfam" id="TIGR01942">
    <property type="entry name" value="pcnB"/>
    <property type="match status" value="1"/>
</dbReference>
<dbReference type="InterPro" id="IPR025866">
    <property type="entry name" value="PolyA_pol_arg_C_dom"/>
</dbReference>
<evidence type="ECO:0000259" key="10">
    <source>
        <dbReference type="Pfam" id="PF01743"/>
    </source>
</evidence>
<dbReference type="InterPro" id="IPR043519">
    <property type="entry name" value="NT_sf"/>
</dbReference>
<dbReference type="CDD" id="cd05398">
    <property type="entry name" value="NT_ClassII-CCAase"/>
    <property type="match status" value="1"/>
</dbReference>
<comment type="caution">
    <text evidence="13">The sequence shown here is derived from an EMBL/GenBank/DDBJ whole genome shotgun (WGS) entry which is preliminary data.</text>
</comment>
<evidence type="ECO:0000256" key="4">
    <source>
        <dbReference type="ARBA" id="ARBA00022840"/>
    </source>
</evidence>
<sequence>MVVNWLKRWLKKPATSDALVSISRDEHEVSRRGISHNALKVLYRLQNSGHEAYLVGGCVRDLQLDLSPKDFDVATDATPEQVRKLFSNSRIIGRRFRIVHVTFGREIIEVTTFRGKADEADSDQKQSAEGMLLRDNVYGDLEDDARRRDFTINAMYYTPKDFSIKAYPIGMQDLANKVIRIIGDAETRYREDPVRMLRAVRFAGKLGFDIEPKTAKPIYEVAPLLTHIAPARLFDEVVKLLMSGNGLKTWQLMQQYGLLEPLLPQTYEVLKASQDDYYQRFIDQALTNTDARINARKAVTPAFLYAALLWPAVREQALHNITMGTPEVPAWQKAMGQVLSRQVKTVAIPKRFSIPMKEIWELQLRLPKRRGLRAEQLLAHPRFRAAYDFLLLRESAGEQLEDLGKWWTDYQERNPDQRANMRTVLGQQNGPKKRRRRKPSNTKKQAD</sequence>
<keyword evidence="3 7" id="KW-0547">Nucleotide-binding</keyword>
<dbReference type="PANTHER" id="PTHR43051">
    <property type="entry name" value="POLYNUCLEOTIDE ADENYLYLTRANSFERASE FAMILY PROTEIN"/>
    <property type="match status" value="1"/>
</dbReference>
<evidence type="ECO:0000256" key="2">
    <source>
        <dbReference type="ARBA" id="ARBA00022679"/>
    </source>
</evidence>
<feature type="domain" description="Polymerase A arginine-rich C-terminal" evidence="11">
    <location>
        <begin position="324"/>
        <end position="438"/>
    </location>
</feature>
<dbReference type="InterPro" id="IPR010206">
    <property type="entry name" value="PolA_pol_I"/>
</dbReference>
<keyword evidence="5 7" id="KW-0694">RNA-binding</keyword>
<feature type="domain" description="tRNA nucleotidyltransferase/poly(A) polymerase RNA and SrmB- binding" evidence="12">
    <location>
        <begin position="207"/>
        <end position="266"/>
    </location>
</feature>
<keyword evidence="4 7" id="KW-0067">ATP-binding</keyword>
<dbReference type="Pfam" id="PF12627">
    <property type="entry name" value="PolyA_pol_RNAbd"/>
    <property type="match status" value="1"/>
</dbReference>
<organism evidence="13 14">
    <name type="scientific">Reinekea marina</name>
    <dbReference type="NCBI Taxonomy" id="1310421"/>
    <lineage>
        <taxon>Bacteria</taxon>
        <taxon>Pseudomonadati</taxon>
        <taxon>Pseudomonadota</taxon>
        <taxon>Gammaproteobacteria</taxon>
        <taxon>Oceanospirillales</taxon>
        <taxon>Saccharospirillaceae</taxon>
        <taxon>Reinekea</taxon>
    </lineage>
</organism>
<evidence type="ECO:0000256" key="3">
    <source>
        <dbReference type="ARBA" id="ARBA00022741"/>
    </source>
</evidence>
<dbReference type="Pfam" id="PF01743">
    <property type="entry name" value="PolyA_pol"/>
    <property type="match status" value="1"/>
</dbReference>
<dbReference type="PANTHER" id="PTHR43051:SF1">
    <property type="entry name" value="POLYNUCLEOTIDE ADENYLYLTRANSFERASE FAMILY PROTEIN"/>
    <property type="match status" value="1"/>
</dbReference>
<protein>
    <recommendedName>
        <fullName evidence="7">Poly(A) polymerase I</fullName>
        <shortName evidence="7">PAP I</shortName>
        <ecNumber evidence="7">2.7.7.19</ecNumber>
    </recommendedName>
</protein>
<dbReference type="InterPro" id="IPR052191">
    <property type="entry name" value="tRNA_ntf/polyA_polymerase_I"/>
</dbReference>
<comment type="function">
    <text evidence="7">Adds poly(A) tail to the 3' end of many RNAs, which usually targets these RNAs for decay. Plays a significant role in the global control of gene expression, through influencing the rate of transcript degradation, and in the general RNA quality control.</text>
</comment>
<reference evidence="14" key="1">
    <citation type="journal article" date="2019" name="Int. J. Syst. Evol. Microbiol.">
        <title>The Global Catalogue of Microorganisms (GCM) 10K type strain sequencing project: providing services to taxonomists for standard genome sequencing and annotation.</title>
        <authorList>
            <consortium name="The Broad Institute Genomics Platform"/>
            <consortium name="The Broad Institute Genome Sequencing Center for Infectious Disease"/>
            <person name="Wu L."/>
            <person name="Ma J."/>
        </authorList>
    </citation>
    <scope>NUCLEOTIDE SEQUENCE [LARGE SCALE GENOMIC DNA]</scope>
    <source>
        <strain evidence="14">CECT 8288</strain>
    </source>
</reference>
<evidence type="ECO:0000256" key="7">
    <source>
        <dbReference type="HAMAP-Rule" id="MF_00957"/>
    </source>
</evidence>
<dbReference type="Gene3D" id="1.10.3090.10">
    <property type="entry name" value="cca-adding enzyme, domain 2"/>
    <property type="match status" value="1"/>
</dbReference>
<evidence type="ECO:0000256" key="6">
    <source>
        <dbReference type="ARBA" id="ARBA00023163"/>
    </source>
</evidence>
<dbReference type="Pfam" id="PF12626">
    <property type="entry name" value="PolyA_pol_arg_C"/>
    <property type="match status" value="1"/>
</dbReference>
<dbReference type="InterPro" id="IPR032828">
    <property type="entry name" value="PolyA_RNA-bd"/>
</dbReference>
<evidence type="ECO:0000259" key="12">
    <source>
        <dbReference type="Pfam" id="PF12627"/>
    </source>
</evidence>
<comment type="similarity">
    <text evidence="7 8">Belongs to the tRNA nucleotidyltransferase/poly(A) polymerase family.</text>
</comment>